<reference evidence="4" key="3">
    <citation type="submission" date="2023-05" db="EMBL/GenBank/DDBJ databases">
        <authorList>
            <person name="Smith C.H."/>
        </authorList>
    </citation>
    <scope>NUCLEOTIDE SEQUENCE</scope>
    <source>
        <strain evidence="4">CHS0354</strain>
        <tissue evidence="4">Mantle</tissue>
    </source>
</reference>
<organism evidence="4 5">
    <name type="scientific">Potamilus streckersoni</name>
    <dbReference type="NCBI Taxonomy" id="2493646"/>
    <lineage>
        <taxon>Eukaryota</taxon>
        <taxon>Metazoa</taxon>
        <taxon>Spiralia</taxon>
        <taxon>Lophotrochozoa</taxon>
        <taxon>Mollusca</taxon>
        <taxon>Bivalvia</taxon>
        <taxon>Autobranchia</taxon>
        <taxon>Heteroconchia</taxon>
        <taxon>Palaeoheterodonta</taxon>
        <taxon>Unionida</taxon>
        <taxon>Unionoidea</taxon>
        <taxon>Unionidae</taxon>
        <taxon>Ambleminae</taxon>
        <taxon>Lampsilini</taxon>
        <taxon>Potamilus</taxon>
    </lineage>
</organism>
<dbReference type="GO" id="GO:0005524">
    <property type="term" value="F:ATP binding"/>
    <property type="evidence" value="ECO:0007669"/>
    <property type="project" value="UniProtKB-KW"/>
</dbReference>
<reference evidence="4" key="2">
    <citation type="journal article" date="2021" name="Genome Biol. Evol.">
        <title>Developing a high-quality reference genome for a parasitic bivalve with doubly uniparental inheritance (Bivalvia: Unionida).</title>
        <authorList>
            <person name="Smith C.H."/>
        </authorList>
    </citation>
    <scope>NUCLEOTIDE SEQUENCE</scope>
    <source>
        <strain evidence="4">CHS0354</strain>
        <tissue evidence="4">Mantle</tissue>
    </source>
</reference>
<dbReference type="Gene3D" id="3.30.420.40">
    <property type="match status" value="2"/>
</dbReference>
<accession>A0AAE0RNP7</accession>
<keyword evidence="3" id="KW-0067">ATP-binding</keyword>
<gene>
    <name evidence="4" type="ORF">CHS0354_012936</name>
</gene>
<evidence type="ECO:0000256" key="1">
    <source>
        <dbReference type="ARBA" id="ARBA00007381"/>
    </source>
</evidence>
<keyword evidence="2" id="KW-0547">Nucleotide-binding</keyword>
<dbReference type="GO" id="GO:0140662">
    <property type="term" value="F:ATP-dependent protein folding chaperone"/>
    <property type="evidence" value="ECO:0007669"/>
    <property type="project" value="InterPro"/>
</dbReference>
<reference evidence="4" key="1">
    <citation type="journal article" date="2021" name="Genome Biol. Evol.">
        <title>A High-Quality Reference Genome for a Parasitic Bivalve with Doubly Uniparental Inheritance (Bivalvia: Unionida).</title>
        <authorList>
            <person name="Smith C.H."/>
        </authorList>
    </citation>
    <scope>NUCLEOTIDE SEQUENCE</scope>
    <source>
        <strain evidence="4">CHS0354</strain>
    </source>
</reference>
<name>A0AAE0RNP7_9BIVA</name>
<evidence type="ECO:0008006" key="6">
    <source>
        <dbReference type="Google" id="ProtNLM"/>
    </source>
</evidence>
<dbReference type="AlphaFoldDB" id="A0AAE0RNP7"/>
<keyword evidence="5" id="KW-1185">Reference proteome</keyword>
<dbReference type="Gene3D" id="3.90.640.10">
    <property type="entry name" value="Actin, Chain A, domain 4"/>
    <property type="match status" value="1"/>
</dbReference>
<dbReference type="Proteomes" id="UP001195483">
    <property type="component" value="Unassembled WGS sequence"/>
</dbReference>
<dbReference type="Pfam" id="PF00012">
    <property type="entry name" value="HSP70"/>
    <property type="match status" value="1"/>
</dbReference>
<comment type="similarity">
    <text evidence="1">Belongs to the heat shock protein 70 family.</text>
</comment>
<dbReference type="PANTHER" id="PTHR14187:SF46">
    <property type="entry name" value="HEAT SHOCK 70 KDA PROTEIN 12A"/>
    <property type="match status" value="1"/>
</dbReference>
<sequence>MSAMTIFTMTIRYLKKHFQHLFIERCASGISESEILWVLTVPGIWNDSAKQFMREAAQNAGISGDQLVIALDTEAAIMFFKSNILHKRLPGSTCVDVELLPGKKILVVDDGGGLVDSSVFQIQDDGKFCQIHAASGGGWGCVQVDWAFTQLLIKIVGAKVMLRFKQEEDYLELCRELEIKKRNFDPNRTDYFRIEIPISLSEIYQSMTGENISDAITQTSYGIKLKMQNRRMLMDPEVMKSLFQPLIHDLIEHMHGIFKTPNIQDTDIIFMVGGFSEASILQEAVKREFPNKSVIVPDNAEYVSLLGGILYAYQPSTISARISRYTYGIEGVRKFKPRDPLSKKKIIDGKEMCINVFSKHVEIGETLMVGHSKPELRYTPSTHDQLIAFCLYSSTSSNPLFVTDSSCYYLGKLLVDMPKVNGRTSKQCGIFVKLIFYDTEIKVEARNEITNQVTSAKFNFLGQSEQTLK</sequence>
<protein>
    <recommendedName>
        <fullName evidence="6">Heat shock 70 kDa protein 12A</fullName>
    </recommendedName>
</protein>
<dbReference type="InterPro" id="IPR013126">
    <property type="entry name" value="Hsp_70_fam"/>
</dbReference>
<evidence type="ECO:0000256" key="3">
    <source>
        <dbReference type="ARBA" id="ARBA00022840"/>
    </source>
</evidence>
<dbReference type="InterPro" id="IPR043129">
    <property type="entry name" value="ATPase_NBD"/>
</dbReference>
<comment type="caution">
    <text evidence="4">The sequence shown here is derived from an EMBL/GenBank/DDBJ whole genome shotgun (WGS) entry which is preliminary data.</text>
</comment>
<dbReference type="PANTHER" id="PTHR14187">
    <property type="entry name" value="ALPHA KINASE/ELONGATION FACTOR 2 KINASE"/>
    <property type="match status" value="1"/>
</dbReference>
<proteinExistence type="inferred from homology"/>
<evidence type="ECO:0000256" key="2">
    <source>
        <dbReference type="ARBA" id="ARBA00022741"/>
    </source>
</evidence>
<dbReference type="EMBL" id="JAEAOA010000779">
    <property type="protein sequence ID" value="KAK3576881.1"/>
    <property type="molecule type" value="Genomic_DNA"/>
</dbReference>
<dbReference type="SUPFAM" id="SSF53067">
    <property type="entry name" value="Actin-like ATPase domain"/>
    <property type="match status" value="2"/>
</dbReference>
<evidence type="ECO:0000313" key="4">
    <source>
        <dbReference type="EMBL" id="KAK3576881.1"/>
    </source>
</evidence>
<evidence type="ECO:0000313" key="5">
    <source>
        <dbReference type="Proteomes" id="UP001195483"/>
    </source>
</evidence>